<feature type="non-terminal residue" evidence="1">
    <location>
        <position position="1"/>
    </location>
</feature>
<evidence type="ECO:0000313" key="2">
    <source>
        <dbReference type="Proteomes" id="UP000663882"/>
    </source>
</evidence>
<comment type="caution">
    <text evidence="1">The sequence shown here is derived from an EMBL/GenBank/DDBJ whole genome shotgun (WGS) entry which is preliminary data.</text>
</comment>
<dbReference type="AlphaFoldDB" id="A0A815V5B9"/>
<proteinExistence type="predicted"/>
<gene>
    <name evidence="1" type="ORF">RFH988_LOCUS39449</name>
</gene>
<organism evidence="1 2">
    <name type="scientific">Rotaria sordida</name>
    <dbReference type="NCBI Taxonomy" id="392033"/>
    <lineage>
        <taxon>Eukaryota</taxon>
        <taxon>Metazoa</taxon>
        <taxon>Spiralia</taxon>
        <taxon>Gnathifera</taxon>
        <taxon>Rotifera</taxon>
        <taxon>Eurotatoria</taxon>
        <taxon>Bdelloidea</taxon>
        <taxon>Philodinida</taxon>
        <taxon>Philodinidae</taxon>
        <taxon>Rotaria</taxon>
    </lineage>
</organism>
<evidence type="ECO:0000313" key="1">
    <source>
        <dbReference type="EMBL" id="CAF1528633.1"/>
    </source>
</evidence>
<protein>
    <submittedName>
        <fullName evidence="1">Uncharacterized protein</fullName>
    </submittedName>
</protein>
<name>A0A815V5B9_9BILA</name>
<reference evidence="1" key="1">
    <citation type="submission" date="2021-02" db="EMBL/GenBank/DDBJ databases">
        <authorList>
            <person name="Nowell W R."/>
        </authorList>
    </citation>
    <scope>NUCLEOTIDE SEQUENCE</scope>
</reference>
<accession>A0A815V5B9</accession>
<sequence>LRPCYSAPRLHVSHNRLQTNNMKQTDILIEETPILSSIEVKKSSIGIQRQDAISSIDDYEQISILPREQLSAETKKQQRNCFNFIYNLSP</sequence>
<dbReference type="Proteomes" id="UP000663882">
    <property type="component" value="Unassembled WGS sequence"/>
</dbReference>
<dbReference type="EMBL" id="CAJNOO010018967">
    <property type="protein sequence ID" value="CAF1528633.1"/>
    <property type="molecule type" value="Genomic_DNA"/>
</dbReference>